<keyword evidence="2" id="KW-0560">Oxidoreductase</keyword>
<feature type="domain" description="Aminomethyltransferase C-terminal" evidence="5">
    <location>
        <begin position="724"/>
        <end position="808"/>
    </location>
</feature>
<dbReference type="PANTHER" id="PTHR43757">
    <property type="entry name" value="AMINOMETHYLTRANSFERASE"/>
    <property type="match status" value="1"/>
</dbReference>
<feature type="domain" description="GCVT N-terminal" evidence="4">
    <location>
        <begin position="426"/>
        <end position="703"/>
    </location>
</feature>
<keyword evidence="8" id="KW-1185">Reference proteome</keyword>
<dbReference type="SUPFAM" id="SSF51905">
    <property type="entry name" value="FAD/NAD(P)-binding domain"/>
    <property type="match status" value="1"/>
</dbReference>
<dbReference type="Gene3D" id="3.30.1360.120">
    <property type="entry name" value="Probable tRNA modification gtpase trme, domain 1"/>
    <property type="match status" value="1"/>
</dbReference>
<evidence type="ECO:0000259" key="3">
    <source>
        <dbReference type="Pfam" id="PF01266"/>
    </source>
</evidence>
<name>A0ABY5HD33_9GAMM</name>
<dbReference type="Gene3D" id="3.30.9.10">
    <property type="entry name" value="D-Amino Acid Oxidase, subunit A, domain 2"/>
    <property type="match status" value="1"/>
</dbReference>
<evidence type="ECO:0000256" key="2">
    <source>
        <dbReference type="ARBA" id="ARBA00023002"/>
    </source>
</evidence>
<dbReference type="Pfam" id="PF08669">
    <property type="entry name" value="GCV_T_C"/>
    <property type="match status" value="1"/>
</dbReference>
<dbReference type="Pfam" id="PF01571">
    <property type="entry name" value="GCV_T"/>
    <property type="match status" value="1"/>
</dbReference>
<gene>
    <name evidence="7" type="ORF">KDW95_13050</name>
</gene>
<sequence length="816" mass="91065">MNNSFPTQAQVVIVGGGVIGCSLAYHLTQLGMRDVVLLERKTLTCGTTWHAAGLVPTLRATYNMSMLANYSASLYERLEAETGQATGFVRNGSLTIATNKERLAEIKRGASMAKVAGFPCNVINPEQARDLWPLLNTEDVIGAIHLPMDGMTSPVDTTQALAKGARMGGAQIFENTQVLDIKTRDGRATGVVTDKGDIDAEYVVNCAGMWAREFGRKAGVNVPLHAAEHYYVVTESMPELKAGLPVLRDMDGFNYYKPDAGKLLIGTFEPGAKPWGMEGIPDGFCFDELPPDLDHLEPYLESAMHRLPILERTGLQVFFNGPESFTPDDRYHLGEAPELKNYFVAAGFNSVGIQSAGGAGKMLAEWIHKGHAPRDLWDVDIRRNMPFQGTQAYLYERTTESLGLLYETHYPFKQFKTARGVRRSVLHDQLKAQGACFGVENGWERANWFAIDGMKPEYEYSFGRQNWFECNAQEHAAVRNDVGVIDQSSFSKYQLEGKDALAYLNRICANNVDVRVGRMVYTQWLNARGGIEADVTVSRLADDRFLVVSGVACQNRDLDWLRRNKPDNAQLVITDMTSAYAVVTVMGPRSRETLSKLTQADLSHEAFPFATSREIDMHYAMVRASRITYVGELGWELYIPTEYAPSVYEAVFEAGQEFGIRPYGYHTMNSLRMEKGYRHWGHDITDEDTPLEAGLGFAVNFDKDGGFIGKEALLAQKEKGLLSKRFIAFLFEDAEPLCYHEEPIFADGKLVGHTTAGMFCHTLGATVAMGYVHHDAGINKDWLDSVKFEIEVECERYVVKPSLRPFYDPTNERIKC</sequence>
<dbReference type="InterPro" id="IPR013977">
    <property type="entry name" value="GcvT_C"/>
</dbReference>
<dbReference type="PANTHER" id="PTHR43757:SF15">
    <property type="entry name" value="PYRUVATE DEHYDROGENASE PHOSPHATASE REGULATORY SUBUNIT, MITOCHONDRIAL-LIKE"/>
    <property type="match status" value="1"/>
</dbReference>
<reference evidence="7" key="1">
    <citation type="submission" date="2021-04" db="EMBL/GenBank/DDBJ databases">
        <title>Oceanospirillales bacteria with DddD are important DMSP degraders in coastal seawater.</title>
        <authorList>
            <person name="Liu J."/>
        </authorList>
    </citation>
    <scope>NUCLEOTIDE SEQUENCE</scope>
    <source>
        <strain evidence="7">D13-1</strain>
    </source>
</reference>
<dbReference type="EMBL" id="CP073347">
    <property type="protein sequence ID" value="UTW10231.1"/>
    <property type="molecule type" value="Genomic_DNA"/>
</dbReference>
<dbReference type="InterPro" id="IPR029043">
    <property type="entry name" value="GcvT/YgfZ_C"/>
</dbReference>
<organism evidence="7 8">
    <name type="scientific">Marinobacterium rhizophilum</name>
    <dbReference type="NCBI Taxonomy" id="420402"/>
    <lineage>
        <taxon>Bacteria</taxon>
        <taxon>Pseudomonadati</taxon>
        <taxon>Pseudomonadota</taxon>
        <taxon>Gammaproteobacteria</taxon>
        <taxon>Oceanospirillales</taxon>
        <taxon>Oceanospirillaceae</taxon>
        <taxon>Marinobacterium</taxon>
    </lineage>
</organism>
<comment type="similarity">
    <text evidence="1">Belongs to the GcvT family.</text>
</comment>
<dbReference type="InterPro" id="IPR006076">
    <property type="entry name" value="FAD-dep_OxRdtase"/>
</dbReference>
<dbReference type="SUPFAM" id="SSF103025">
    <property type="entry name" value="Folate-binding domain"/>
    <property type="match status" value="1"/>
</dbReference>
<accession>A0ABY5HD33</accession>
<dbReference type="Pfam" id="PF16350">
    <property type="entry name" value="FAO_M"/>
    <property type="match status" value="1"/>
</dbReference>
<dbReference type="Gene3D" id="2.40.30.110">
    <property type="entry name" value="Aminomethyltransferase beta-barrel domains"/>
    <property type="match status" value="1"/>
</dbReference>
<feature type="domain" description="FAD dependent oxidoreductase" evidence="3">
    <location>
        <begin position="11"/>
        <end position="366"/>
    </location>
</feature>
<proteinExistence type="inferred from homology"/>
<dbReference type="InterPro" id="IPR036188">
    <property type="entry name" value="FAD/NAD-bd_sf"/>
</dbReference>
<dbReference type="InterPro" id="IPR028896">
    <property type="entry name" value="GcvT/YgfZ/DmdA"/>
</dbReference>
<dbReference type="Pfam" id="PF01266">
    <property type="entry name" value="DAO"/>
    <property type="match status" value="1"/>
</dbReference>
<dbReference type="Gene3D" id="3.50.50.60">
    <property type="entry name" value="FAD/NAD(P)-binding domain"/>
    <property type="match status" value="1"/>
</dbReference>
<evidence type="ECO:0000259" key="4">
    <source>
        <dbReference type="Pfam" id="PF01571"/>
    </source>
</evidence>
<evidence type="ECO:0000256" key="1">
    <source>
        <dbReference type="ARBA" id="ARBA00008609"/>
    </source>
</evidence>
<dbReference type="SUPFAM" id="SSF101790">
    <property type="entry name" value="Aminomethyltransferase beta-barrel domain"/>
    <property type="match status" value="1"/>
</dbReference>
<dbReference type="SUPFAM" id="SSF54373">
    <property type="entry name" value="FAD-linked reductases, C-terminal domain"/>
    <property type="match status" value="1"/>
</dbReference>
<evidence type="ECO:0000259" key="5">
    <source>
        <dbReference type="Pfam" id="PF08669"/>
    </source>
</evidence>
<protein>
    <submittedName>
        <fullName evidence="7">FAD-dependent oxidoreductase</fullName>
    </submittedName>
</protein>
<dbReference type="InterPro" id="IPR027266">
    <property type="entry name" value="TrmE/GcvT-like"/>
</dbReference>
<evidence type="ECO:0000313" key="7">
    <source>
        <dbReference type="EMBL" id="UTW10231.1"/>
    </source>
</evidence>
<dbReference type="InterPro" id="IPR006222">
    <property type="entry name" value="GCVT_N"/>
</dbReference>
<dbReference type="Proteomes" id="UP001058461">
    <property type="component" value="Chromosome"/>
</dbReference>
<evidence type="ECO:0000259" key="6">
    <source>
        <dbReference type="Pfam" id="PF16350"/>
    </source>
</evidence>
<feature type="domain" description="FAD dependent oxidoreductase central" evidence="6">
    <location>
        <begin position="370"/>
        <end position="424"/>
    </location>
</feature>
<dbReference type="InterPro" id="IPR032503">
    <property type="entry name" value="FAO_M"/>
</dbReference>
<evidence type="ECO:0000313" key="8">
    <source>
        <dbReference type="Proteomes" id="UP001058461"/>
    </source>
</evidence>
<dbReference type="RefSeq" id="WP_255852265.1">
    <property type="nucleotide sequence ID" value="NZ_CP073347.1"/>
</dbReference>
<dbReference type="Gene3D" id="3.30.70.1400">
    <property type="entry name" value="Aminomethyltransferase beta-barrel domains"/>
    <property type="match status" value="1"/>
</dbReference>